<evidence type="ECO:0000256" key="1">
    <source>
        <dbReference type="SAM" id="MobiDB-lite"/>
    </source>
</evidence>
<feature type="compositionally biased region" description="Low complexity" evidence="1">
    <location>
        <begin position="457"/>
        <end position="470"/>
    </location>
</feature>
<accession>A0AAE1LR90</accession>
<gene>
    <name evidence="3" type="ORF">KUF71_015742</name>
</gene>
<protein>
    <recommendedName>
        <fullName evidence="5">CUB domain-containing protein</fullName>
    </recommendedName>
</protein>
<comment type="caution">
    <text evidence="3">The sequence shown here is derived from an EMBL/GenBank/DDBJ whole genome shotgun (WGS) entry which is preliminary data.</text>
</comment>
<feature type="signal peptide" evidence="2">
    <location>
        <begin position="1"/>
        <end position="32"/>
    </location>
</feature>
<dbReference type="AlphaFoldDB" id="A0AAE1LR90"/>
<feature type="chain" id="PRO_5042052868" description="CUB domain-containing protein" evidence="2">
    <location>
        <begin position="33"/>
        <end position="511"/>
    </location>
</feature>
<evidence type="ECO:0000313" key="4">
    <source>
        <dbReference type="Proteomes" id="UP001219518"/>
    </source>
</evidence>
<evidence type="ECO:0000256" key="2">
    <source>
        <dbReference type="SAM" id="SignalP"/>
    </source>
</evidence>
<reference evidence="3" key="1">
    <citation type="submission" date="2021-07" db="EMBL/GenBank/DDBJ databases">
        <authorList>
            <person name="Catto M.A."/>
            <person name="Jacobson A."/>
            <person name="Kennedy G."/>
            <person name="Labadie P."/>
            <person name="Hunt B.G."/>
            <person name="Srinivasan R."/>
        </authorList>
    </citation>
    <scope>NUCLEOTIDE SEQUENCE</scope>
    <source>
        <strain evidence="3">PL_HMW_Pooled</strain>
        <tissue evidence="3">Head</tissue>
    </source>
</reference>
<name>A0AAE1LR90_9NEOP</name>
<feature type="region of interest" description="Disordered" evidence="1">
    <location>
        <begin position="80"/>
        <end position="105"/>
    </location>
</feature>
<keyword evidence="4" id="KW-1185">Reference proteome</keyword>
<feature type="compositionally biased region" description="Pro residues" evidence="1">
    <location>
        <begin position="442"/>
        <end position="456"/>
    </location>
</feature>
<keyword evidence="2" id="KW-0732">Signal</keyword>
<dbReference type="Proteomes" id="UP001219518">
    <property type="component" value="Unassembled WGS sequence"/>
</dbReference>
<feature type="region of interest" description="Disordered" evidence="1">
    <location>
        <begin position="375"/>
        <end position="511"/>
    </location>
</feature>
<evidence type="ECO:0000313" key="3">
    <source>
        <dbReference type="EMBL" id="KAK3927457.1"/>
    </source>
</evidence>
<feature type="region of interest" description="Disordered" evidence="1">
    <location>
        <begin position="306"/>
        <end position="352"/>
    </location>
</feature>
<proteinExistence type="predicted"/>
<feature type="compositionally biased region" description="Polar residues" evidence="1">
    <location>
        <begin position="390"/>
        <end position="400"/>
    </location>
</feature>
<organism evidence="3 4">
    <name type="scientific">Frankliniella fusca</name>
    <dbReference type="NCBI Taxonomy" id="407009"/>
    <lineage>
        <taxon>Eukaryota</taxon>
        <taxon>Metazoa</taxon>
        <taxon>Ecdysozoa</taxon>
        <taxon>Arthropoda</taxon>
        <taxon>Hexapoda</taxon>
        <taxon>Insecta</taxon>
        <taxon>Pterygota</taxon>
        <taxon>Neoptera</taxon>
        <taxon>Paraneoptera</taxon>
        <taxon>Thysanoptera</taxon>
        <taxon>Terebrantia</taxon>
        <taxon>Thripoidea</taxon>
        <taxon>Thripidae</taxon>
        <taxon>Frankliniella</taxon>
    </lineage>
</organism>
<evidence type="ECO:0008006" key="5">
    <source>
        <dbReference type="Google" id="ProtNLM"/>
    </source>
</evidence>
<feature type="compositionally biased region" description="Low complexity" evidence="1">
    <location>
        <begin position="477"/>
        <end position="502"/>
    </location>
</feature>
<sequence>MDYRFLDASRMRTLVMLAGVSLLPWPLPPAAAWDEWHRADQAAGARAAPGPRRWGADQDSGNSLWDNLIGGAVVPGVLSWRGEPLAPSPSPEPPQPAPTTATPTDHSALACNFSDWQPVASPWPDRLQQLTWDRVDVVPPGQAAPPPKPFRPSQPLVERPAPAPVRTPAPPCYSSIQLPRTTSASRSSTATYQLLYSPDTLPSTAWDANTETSRCLWTLVAPPGYNLSATVSMGSWGSGRGALHLYAQTADGELQPVFSLRAPAQSSAEVHTHSGVAVLATALPASATFTLRVRVAASSAAASAELADSLQPPPGPAAGQQRPWADSWESGLSPPPASKPSSTPSWRPKPYPYPASNVDVEAVDLTHPHQAANCEVEQQQQQHHHQQQQRPPETESTAASTPPPKDEQSPPNTTAARPAEKPGPERPAAAGSDKPSTSTAKPPEPTSPPPPGPPAVSTPAASTITAATTSRGPPPAKGTAGSATTAKPTPGASASASTSGPGQSSVNNKKP</sequence>
<reference evidence="3" key="2">
    <citation type="journal article" date="2023" name="BMC Genomics">
        <title>Pest status, molecular evolution, and epigenetic factors derived from the genome assembly of Frankliniella fusca, a thysanopteran phytovirus vector.</title>
        <authorList>
            <person name="Catto M.A."/>
            <person name="Labadie P.E."/>
            <person name="Jacobson A.L."/>
            <person name="Kennedy G.G."/>
            <person name="Srinivasan R."/>
            <person name="Hunt B.G."/>
        </authorList>
    </citation>
    <scope>NUCLEOTIDE SEQUENCE</scope>
    <source>
        <strain evidence="3">PL_HMW_Pooled</strain>
    </source>
</reference>
<feature type="compositionally biased region" description="Pro residues" evidence="1">
    <location>
        <begin position="86"/>
        <end position="97"/>
    </location>
</feature>
<dbReference type="EMBL" id="JAHWGI010001288">
    <property type="protein sequence ID" value="KAK3927457.1"/>
    <property type="molecule type" value="Genomic_DNA"/>
</dbReference>